<comment type="similarity">
    <text evidence="2">Belongs to the MHC class I family.</text>
</comment>
<dbReference type="InterPro" id="IPR036179">
    <property type="entry name" value="Ig-like_dom_sf"/>
</dbReference>
<evidence type="ECO:0000259" key="6">
    <source>
        <dbReference type="PROSITE" id="PS50835"/>
    </source>
</evidence>
<evidence type="ECO:0000256" key="1">
    <source>
        <dbReference type="ARBA" id="ARBA00023180"/>
    </source>
</evidence>
<dbReference type="GO" id="GO:0009897">
    <property type="term" value="C:external side of plasma membrane"/>
    <property type="evidence" value="ECO:0007669"/>
    <property type="project" value="TreeGrafter"/>
</dbReference>
<keyword evidence="1" id="KW-0325">Glycoprotein</keyword>
<dbReference type="PROSITE" id="PS50835">
    <property type="entry name" value="IG_LIKE"/>
    <property type="match status" value="1"/>
</dbReference>
<dbReference type="Gene3D" id="3.30.500.10">
    <property type="entry name" value="MHC class I-like antigen recognition-like"/>
    <property type="match status" value="1"/>
</dbReference>
<dbReference type="AlphaFoldDB" id="Q9GIW6"/>
<feature type="domain" description="Ig-like" evidence="6">
    <location>
        <begin position="172"/>
        <end position="295"/>
    </location>
</feature>
<reference evidence="7" key="1">
    <citation type="journal article" date="2001" name="Dev. Comp. Immunol.">
        <title>Genomic organization and differential expression of channel catfish MHC class I genes.</title>
        <authorList>
            <person name="Antao A.B."/>
            <person name="Wilson M."/>
            <person name="Wang J."/>
            <person name="Bengten E."/>
            <person name="Miller N.W."/>
            <person name="Clem L.W."/>
            <person name="Chinchar V.G."/>
        </authorList>
    </citation>
    <scope>NUCLEOTIDE SEQUENCE</scope>
</reference>
<dbReference type="GO" id="GO:0005615">
    <property type="term" value="C:extracellular space"/>
    <property type="evidence" value="ECO:0007669"/>
    <property type="project" value="TreeGrafter"/>
</dbReference>
<dbReference type="InterPro" id="IPR011162">
    <property type="entry name" value="MHC_I/II-like_Ag-recog"/>
</dbReference>
<dbReference type="InterPro" id="IPR003597">
    <property type="entry name" value="Ig_C1-set"/>
</dbReference>
<dbReference type="SUPFAM" id="SSF54452">
    <property type="entry name" value="MHC antigen-recognition domain"/>
    <property type="match status" value="1"/>
</dbReference>
<evidence type="ECO:0000256" key="3">
    <source>
        <dbReference type="SAM" id="MobiDB-lite"/>
    </source>
</evidence>
<dbReference type="CDD" id="cd07698">
    <property type="entry name" value="IgC1_MHC_I_alpha3"/>
    <property type="match status" value="1"/>
</dbReference>
<feature type="signal peptide" evidence="5">
    <location>
        <begin position="1"/>
        <end position="23"/>
    </location>
</feature>
<dbReference type="GO" id="GO:0006955">
    <property type="term" value="P:immune response"/>
    <property type="evidence" value="ECO:0007669"/>
    <property type="project" value="TreeGrafter"/>
</dbReference>
<feature type="region of interest" description="Disordered" evidence="3">
    <location>
        <begin position="334"/>
        <end position="377"/>
    </location>
</feature>
<dbReference type="SUPFAM" id="SSF48726">
    <property type="entry name" value="Immunoglobulin"/>
    <property type="match status" value="1"/>
</dbReference>
<dbReference type="InterPro" id="IPR050208">
    <property type="entry name" value="MHC_class-I_related"/>
</dbReference>
<keyword evidence="4" id="KW-0472">Membrane</keyword>
<name>Q9GIW6_ICTPU</name>
<feature type="compositionally biased region" description="Low complexity" evidence="3">
    <location>
        <begin position="351"/>
        <end position="369"/>
    </location>
</feature>
<proteinExistence type="inferred from homology"/>
<keyword evidence="4" id="KW-0812">Transmembrane</keyword>
<dbReference type="InterPro" id="IPR007110">
    <property type="entry name" value="Ig-like_dom"/>
</dbReference>
<dbReference type="Pfam" id="PF00129">
    <property type="entry name" value="MHC_I"/>
    <property type="match status" value="1"/>
</dbReference>
<dbReference type="PANTHER" id="PTHR16675:SF237">
    <property type="entry name" value="MHC CLASS I ANTIGEN TRANSCRIPT VARIANT 1-RELATED"/>
    <property type="match status" value="1"/>
</dbReference>
<protein>
    <submittedName>
        <fullName evidence="7">MHC class I antigen</fullName>
    </submittedName>
</protein>
<evidence type="ECO:0000256" key="2">
    <source>
        <dbReference type="RuleBase" id="RU004439"/>
    </source>
</evidence>
<feature type="transmembrane region" description="Helical" evidence="4">
    <location>
        <begin position="305"/>
        <end position="330"/>
    </location>
</feature>
<evidence type="ECO:0000313" key="7">
    <source>
        <dbReference type="EMBL" id="AAG29242.1"/>
    </source>
</evidence>
<keyword evidence="5" id="KW-0732">Signal</keyword>
<dbReference type="PANTHER" id="PTHR16675">
    <property type="entry name" value="MHC CLASS I-RELATED"/>
    <property type="match status" value="1"/>
</dbReference>
<dbReference type="Pfam" id="PF07654">
    <property type="entry name" value="C1-set"/>
    <property type="match status" value="1"/>
</dbReference>
<dbReference type="InterPro" id="IPR037055">
    <property type="entry name" value="MHC_I-like_Ag-recog_sf"/>
</dbReference>
<feature type="chain" id="PRO_5004327629" evidence="5">
    <location>
        <begin position="24"/>
        <end position="377"/>
    </location>
</feature>
<dbReference type="FunFam" id="3.30.500.10:FF:000001">
    <property type="entry name" value="H-2 class I histocompatibility antigen, alpha chain"/>
    <property type="match status" value="1"/>
</dbReference>
<dbReference type="Gene3D" id="2.60.40.10">
    <property type="entry name" value="Immunoglobulins"/>
    <property type="match status" value="1"/>
</dbReference>
<dbReference type="InterPro" id="IPR001039">
    <property type="entry name" value="MHC_I_a_a1/a2"/>
</dbReference>
<dbReference type="EMBL" id="AY008849">
    <property type="protein sequence ID" value="AAG29242.1"/>
    <property type="molecule type" value="Genomic_DNA"/>
</dbReference>
<organism evidence="7">
    <name type="scientific">Ictalurus punctatus</name>
    <name type="common">Channel catfish</name>
    <name type="synonym">Silurus punctatus</name>
    <dbReference type="NCBI Taxonomy" id="7998"/>
    <lineage>
        <taxon>Eukaryota</taxon>
        <taxon>Metazoa</taxon>
        <taxon>Chordata</taxon>
        <taxon>Craniata</taxon>
        <taxon>Vertebrata</taxon>
        <taxon>Euteleostomi</taxon>
        <taxon>Actinopterygii</taxon>
        <taxon>Neopterygii</taxon>
        <taxon>Teleostei</taxon>
        <taxon>Ostariophysi</taxon>
        <taxon>Siluriformes</taxon>
        <taxon>Ictaluridae</taxon>
        <taxon>Ictalurus</taxon>
    </lineage>
</organism>
<dbReference type="InterPro" id="IPR011161">
    <property type="entry name" value="MHC_I-like_Ag-recog"/>
</dbReference>
<keyword evidence="4" id="KW-1133">Transmembrane helix</keyword>
<sequence>MARCSAVMKALIFLTFSLHLSSAVTHSLQYAFTAVTPGINFPEFIVVGQVDGQQFDYYDSKMRKMIPKTEWIQKINADDPDYWNRGTQIQQGTQETYKVDMDTLLHRFNQTAGVHTWQRMYGCELDDDGTTRGYSQFGYDGEDFISLDLKSLTWIARTRQALTTKNKWDKDPDMTVSRKNYLENICIEWLQKYVGYGRETLERKVPPTASVFQKHSSPELVCHATGFFPKTVMITWQKDKEDVHEDVELRETLPNQDGSFQKRSILTVSAEDLQKHTYTCVIQHSSLGEEKMVLEVPKGGGSGGALIGIIVGVVAVLLVLVAVVGGIMFWKKKNSGFKPVPPKPDSEKDSLTSTSSLESDSSSNNSSVSQGERRRGR</sequence>
<dbReference type="PRINTS" id="PR01638">
    <property type="entry name" value="MHCCLASSI"/>
</dbReference>
<accession>Q9GIW6</accession>
<dbReference type="InterPro" id="IPR013783">
    <property type="entry name" value="Ig-like_fold"/>
</dbReference>
<evidence type="ECO:0000256" key="4">
    <source>
        <dbReference type="SAM" id="Phobius"/>
    </source>
</evidence>
<evidence type="ECO:0000256" key="5">
    <source>
        <dbReference type="SAM" id="SignalP"/>
    </source>
</evidence>
<dbReference type="SMART" id="SM00407">
    <property type="entry name" value="IGc1"/>
    <property type="match status" value="1"/>
</dbReference>